<dbReference type="Pfam" id="PF25597">
    <property type="entry name" value="SH3_retrovirus"/>
    <property type="match status" value="1"/>
</dbReference>
<evidence type="ECO:0000313" key="5">
    <source>
        <dbReference type="Proteomes" id="UP001627284"/>
    </source>
</evidence>
<dbReference type="InterPro" id="IPR043502">
    <property type="entry name" value="DNA/RNA_pol_sf"/>
</dbReference>
<dbReference type="EMBL" id="JBJKTR010000003">
    <property type="protein sequence ID" value="KAL3375566.1"/>
    <property type="molecule type" value="Genomic_DNA"/>
</dbReference>
<dbReference type="SUPFAM" id="SSF56672">
    <property type="entry name" value="DNA/RNA polymerases"/>
    <property type="match status" value="1"/>
</dbReference>
<evidence type="ECO:0000256" key="1">
    <source>
        <dbReference type="ARBA" id="ARBA00022723"/>
    </source>
</evidence>
<dbReference type="InterPro" id="IPR013103">
    <property type="entry name" value="RVT_2"/>
</dbReference>
<dbReference type="PANTHER" id="PTHR42648:SF31">
    <property type="entry name" value="RNA-DIRECTED DNA POLYMERASE"/>
    <property type="match status" value="1"/>
</dbReference>
<dbReference type="Pfam" id="PF07727">
    <property type="entry name" value="RVT_2"/>
    <property type="match status" value="1"/>
</dbReference>
<dbReference type="GO" id="GO:0016787">
    <property type="term" value="F:hydrolase activity"/>
    <property type="evidence" value="ECO:0007669"/>
    <property type="project" value="UniProtKB-KW"/>
</dbReference>
<dbReference type="SUPFAM" id="SSF53098">
    <property type="entry name" value="Ribonuclease H-like"/>
    <property type="match status" value="1"/>
</dbReference>
<dbReference type="InterPro" id="IPR036397">
    <property type="entry name" value="RNaseH_sf"/>
</dbReference>
<proteinExistence type="predicted"/>
<evidence type="ECO:0000313" key="4">
    <source>
        <dbReference type="EMBL" id="KAL3375566.1"/>
    </source>
</evidence>
<keyword evidence="5" id="KW-1185">Reference proteome</keyword>
<dbReference type="InterPro" id="IPR012337">
    <property type="entry name" value="RNaseH-like_sf"/>
</dbReference>
<organism evidence="4 5">
    <name type="scientific">Solanum stoloniferum</name>
    <dbReference type="NCBI Taxonomy" id="62892"/>
    <lineage>
        <taxon>Eukaryota</taxon>
        <taxon>Viridiplantae</taxon>
        <taxon>Streptophyta</taxon>
        <taxon>Embryophyta</taxon>
        <taxon>Tracheophyta</taxon>
        <taxon>Spermatophyta</taxon>
        <taxon>Magnoliopsida</taxon>
        <taxon>eudicotyledons</taxon>
        <taxon>Gunneridae</taxon>
        <taxon>Pentapetalae</taxon>
        <taxon>asterids</taxon>
        <taxon>lamiids</taxon>
        <taxon>Solanales</taxon>
        <taxon>Solanaceae</taxon>
        <taxon>Solanoideae</taxon>
        <taxon>Solaneae</taxon>
        <taxon>Solanum</taxon>
    </lineage>
</organism>
<dbReference type="InterPro" id="IPR001584">
    <property type="entry name" value="Integrase_cat-core"/>
</dbReference>
<sequence>MDLGVSNASQSDVCTLLTNFLSMILTQFGRKVKMFRSDNGGEFFNIQCRELFNSHGIIHQSSCPYTPQQNGVVERKHRHILETARAIRFQGQLPIRFWGECILAVVIIINRVPSTVIGNKSPYYMLHKKQPDLSYMRTIGCLCYATKLIKGDKFGTRATKSVMLGYSSTQKGYKLYDWETKSIFVSQDVQFLEHIFPFQSNNANTLVNENEFLAPICPFSAIPIKSTPSLSPAHLPLESGDDIISTHEVPTNIDEVINAAHLPLESGVQTVVDEGTRVTIDETLENASMIQRRTSSRASRPPIWQKDFVAGSKSKYALSCLYPIANNVAYSGLSSSYQSYVAKMSTETEPTCNNQAVQDTRWLKAMQDEIQALEDNRTWKIVSLPSGKKAIGCKSVFKIKYKADGHVERFKARLVAKGYNQREGLDFQETFSPVVKMVTVRAVISLAATNGWCIQQMDVYNAFLQGDLHEDVYMQLPQGFKDDRTKDVKVWRLLKSLNGLKQASRQWIVKLTTALITTGFQQSHLDYSLLPRNHEMV</sequence>
<dbReference type="PROSITE" id="PS50994">
    <property type="entry name" value="INTEGRASE"/>
    <property type="match status" value="1"/>
</dbReference>
<feature type="domain" description="Integrase catalytic" evidence="3">
    <location>
        <begin position="1"/>
        <end position="130"/>
    </location>
</feature>
<evidence type="ECO:0000256" key="2">
    <source>
        <dbReference type="ARBA" id="ARBA00022801"/>
    </source>
</evidence>
<gene>
    <name evidence="4" type="ORF">AABB24_006833</name>
</gene>
<name>A0ABD2V755_9SOLN</name>
<dbReference type="Proteomes" id="UP001627284">
    <property type="component" value="Unassembled WGS sequence"/>
</dbReference>
<comment type="caution">
    <text evidence="4">The sequence shown here is derived from an EMBL/GenBank/DDBJ whole genome shotgun (WGS) entry which is preliminary data.</text>
</comment>
<keyword evidence="2" id="KW-0378">Hydrolase</keyword>
<dbReference type="Gene3D" id="3.30.420.10">
    <property type="entry name" value="Ribonuclease H-like superfamily/Ribonuclease H"/>
    <property type="match status" value="1"/>
</dbReference>
<protein>
    <recommendedName>
        <fullName evidence="3">Integrase catalytic domain-containing protein</fullName>
    </recommendedName>
</protein>
<dbReference type="GO" id="GO:0046872">
    <property type="term" value="F:metal ion binding"/>
    <property type="evidence" value="ECO:0007669"/>
    <property type="project" value="UniProtKB-KW"/>
</dbReference>
<accession>A0ABD2V755</accession>
<dbReference type="AlphaFoldDB" id="A0ABD2V755"/>
<dbReference type="EMBL" id="JBJKTR010000003">
    <property type="protein sequence ID" value="KAL3375567.1"/>
    <property type="molecule type" value="Genomic_DNA"/>
</dbReference>
<dbReference type="PANTHER" id="PTHR42648">
    <property type="entry name" value="TRANSPOSASE, PUTATIVE-RELATED"/>
    <property type="match status" value="1"/>
</dbReference>
<dbReference type="InterPro" id="IPR057670">
    <property type="entry name" value="SH3_retrovirus"/>
</dbReference>
<keyword evidence="1" id="KW-0479">Metal-binding</keyword>
<reference evidence="4 5" key="1">
    <citation type="submission" date="2024-05" db="EMBL/GenBank/DDBJ databases">
        <title>De novo assembly of an allotetraploid wild potato.</title>
        <authorList>
            <person name="Hosaka A.J."/>
        </authorList>
    </citation>
    <scope>NUCLEOTIDE SEQUENCE [LARGE SCALE GENOMIC DNA]</scope>
    <source>
        <tissue evidence="4">Young leaves</tissue>
    </source>
</reference>
<dbReference type="InterPro" id="IPR039537">
    <property type="entry name" value="Retrotran_Ty1/copia-like"/>
</dbReference>
<evidence type="ECO:0000259" key="3">
    <source>
        <dbReference type="PROSITE" id="PS50994"/>
    </source>
</evidence>